<sequence>MTELDIIQSVYKELISKIGKTGIPVDLRAKSVIGTVQDDPFDTWIELEIKKALPKTFEIFHSGSLTTPDLIVRDKKSGIIVGLEIKKLIQKSNGSDSRGLTIDYNSSLPCGSTLIKVGEDTIVIPCFYLFALLDNSSRNIVTLIIIDGDFLNYDFDLHKEAKYSNYTEYNHGPYGEGSVRHRKMYTYPNPLNSKISEFHLRQILIAKKADFDKAKDKKNITEQIVREDKYGNSFYYYLKDDTKSVISKESSLATLKDIFDACKNRQPKERTAAMPVIPPLKEK</sequence>
<evidence type="ECO:0000313" key="1">
    <source>
        <dbReference type="EMBL" id="MDN4165536.1"/>
    </source>
</evidence>
<evidence type="ECO:0000313" key="2">
    <source>
        <dbReference type="Proteomes" id="UP001168552"/>
    </source>
</evidence>
<proteinExistence type="predicted"/>
<reference evidence="1" key="1">
    <citation type="submission" date="2023-06" db="EMBL/GenBank/DDBJ databases">
        <title>Cytophagales bacterium Strain LB-30, isolated from soil.</title>
        <authorList>
            <person name="Liu B."/>
        </authorList>
    </citation>
    <scope>NUCLEOTIDE SEQUENCE</scope>
    <source>
        <strain evidence="1">LB-30</strain>
    </source>
</reference>
<protein>
    <recommendedName>
        <fullName evidence="3">Restriction endonuclease</fullName>
    </recommendedName>
</protein>
<dbReference type="EMBL" id="JAUHJS010000004">
    <property type="protein sequence ID" value="MDN4165536.1"/>
    <property type="molecule type" value="Genomic_DNA"/>
</dbReference>
<comment type="caution">
    <text evidence="1">The sequence shown here is derived from an EMBL/GenBank/DDBJ whole genome shotgun (WGS) entry which is preliminary data.</text>
</comment>
<keyword evidence="2" id="KW-1185">Reference proteome</keyword>
<accession>A0ABT8F5N1</accession>
<evidence type="ECO:0008006" key="3">
    <source>
        <dbReference type="Google" id="ProtNLM"/>
    </source>
</evidence>
<gene>
    <name evidence="1" type="ORF">QWY31_08490</name>
</gene>
<dbReference type="Proteomes" id="UP001168552">
    <property type="component" value="Unassembled WGS sequence"/>
</dbReference>
<name>A0ABT8F5N1_9BACT</name>
<dbReference type="RefSeq" id="WP_320004069.1">
    <property type="nucleotide sequence ID" value="NZ_JAUHJS010000004.1"/>
</dbReference>
<organism evidence="1 2">
    <name type="scientific">Shiella aurantiaca</name>
    <dbReference type="NCBI Taxonomy" id="3058365"/>
    <lineage>
        <taxon>Bacteria</taxon>
        <taxon>Pseudomonadati</taxon>
        <taxon>Bacteroidota</taxon>
        <taxon>Cytophagia</taxon>
        <taxon>Cytophagales</taxon>
        <taxon>Shiellaceae</taxon>
        <taxon>Shiella</taxon>
    </lineage>
</organism>